<dbReference type="Proteomes" id="UP000287296">
    <property type="component" value="Unassembled WGS sequence"/>
</dbReference>
<organism evidence="5 6">
    <name type="scientific">Siminovitchia terrae</name>
    <name type="common">Bacillus terrae</name>
    <dbReference type="NCBI Taxonomy" id="1914933"/>
    <lineage>
        <taxon>Bacteria</taxon>
        <taxon>Bacillati</taxon>
        <taxon>Bacillota</taxon>
        <taxon>Bacilli</taxon>
        <taxon>Bacillales</taxon>
        <taxon>Bacillaceae</taxon>
        <taxon>Siminovitchia</taxon>
    </lineage>
</organism>
<dbReference type="Pfam" id="PF00392">
    <property type="entry name" value="GntR"/>
    <property type="match status" value="1"/>
</dbReference>
<dbReference type="GO" id="GO:0003677">
    <property type="term" value="F:DNA binding"/>
    <property type="evidence" value="ECO:0007669"/>
    <property type="project" value="UniProtKB-KW"/>
</dbReference>
<keyword evidence="1" id="KW-0805">Transcription regulation</keyword>
<sequence length="295" mass="34481">MNAYWYSIQWGSKPRLNKVKASGGCHRFSEEFIERSSIKSGRKYAKAHLIRRYIVTSNNYPDLSSLKHVSAQKVSDHIFEQLKESIILKEILPEEQLPPERELCSIFNASRLTVREAIQRLKEEGLVEQIRGAKGGTFILPLTAKIHEKTKESLINQWDEFQDIFVFRNFIEPYTAKMAALNISEEKIEELNQLNNQISAPCEREEFRSNDVKFHLKISEIANNIYFQNSVRMIRTKINPALDLLPFNEGVRKKTYEEHQFIIESIEKQDKSTAKKVMYDHIFGTTNKLEEIIRE</sequence>
<dbReference type="CDD" id="cd07377">
    <property type="entry name" value="WHTH_GntR"/>
    <property type="match status" value="1"/>
</dbReference>
<dbReference type="InterPro" id="IPR036388">
    <property type="entry name" value="WH-like_DNA-bd_sf"/>
</dbReference>
<dbReference type="SUPFAM" id="SSF48008">
    <property type="entry name" value="GntR ligand-binding domain-like"/>
    <property type="match status" value="1"/>
</dbReference>
<evidence type="ECO:0000313" key="5">
    <source>
        <dbReference type="EMBL" id="RST60338.1"/>
    </source>
</evidence>
<dbReference type="InterPro" id="IPR011711">
    <property type="entry name" value="GntR_C"/>
</dbReference>
<dbReference type="InterPro" id="IPR036390">
    <property type="entry name" value="WH_DNA-bd_sf"/>
</dbReference>
<dbReference type="PROSITE" id="PS50949">
    <property type="entry name" value="HTH_GNTR"/>
    <property type="match status" value="1"/>
</dbReference>
<proteinExistence type="predicted"/>
<reference evidence="5 6" key="1">
    <citation type="submission" date="2018-12" db="EMBL/GenBank/DDBJ databases">
        <authorList>
            <person name="Sun L."/>
            <person name="Chen Z."/>
        </authorList>
    </citation>
    <scope>NUCLEOTIDE SEQUENCE [LARGE SCALE GENOMIC DNA]</scope>
    <source>
        <strain evidence="5 6">LMG 29736</strain>
    </source>
</reference>
<dbReference type="PANTHER" id="PTHR43537:SF5">
    <property type="entry name" value="UXU OPERON TRANSCRIPTIONAL REGULATOR"/>
    <property type="match status" value="1"/>
</dbReference>
<dbReference type="SUPFAM" id="SSF46785">
    <property type="entry name" value="Winged helix' DNA-binding domain"/>
    <property type="match status" value="1"/>
</dbReference>
<evidence type="ECO:0000256" key="1">
    <source>
        <dbReference type="ARBA" id="ARBA00023015"/>
    </source>
</evidence>
<dbReference type="SMART" id="SM00345">
    <property type="entry name" value="HTH_GNTR"/>
    <property type="match status" value="1"/>
</dbReference>
<evidence type="ECO:0000256" key="3">
    <source>
        <dbReference type="ARBA" id="ARBA00023163"/>
    </source>
</evidence>
<keyword evidence="2" id="KW-0238">DNA-binding</keyword>
<dbReference type="InterPro" id="IPR000524">
    <property type="entry name" value="Tscrpt_reg_HTH_GntR"/>
</dbReference>
<dbReference type="AlphaFoldDB" id="A0A429XA87"/>
<dbReference type="InterPro" id="IPR008920">
    <property type="entry name" value="TF_FadR/GntR_C"/>
</dbReference>
<dbReference type="SMART" id="SM00895">
    <property type="entry name" value="FCD"/>
    <property type="match status" value="1"/>
</dbReference>
<name>A0A429XA87_SIMTE</name>
<evidence type="ECO:0000313" key="6">
    <source>
        <dbReference type="Proteomes" id="UP000287296"/>
    </source>
</evidence>
<feature type="domain" description="HTH gntR-type" evidence="4">
    <location>
        <begin position="72"/>
        <end position="142"/>
    </location>
</feature>
<dbReference type="RefSeq" id="WP_120117512.1">
    <property type="nucleotide sequence ID" value="NZ_QYTW02000005.1"/>
</dbReference>
<evidence type="ECO:0000256" key="2">
    <source>
        <dbReference type="ARBA" id="ARBA00023125"/>
    </source>
</evidence>
<protein>
    <submittedName>
        <fullName evidence="5">FadR family transcriptional regulator</fullName>
    </submittedName>
</protein>
<dbReference type="OrthoDB" id="457376at2"/>
<gene>
    <name evidence="5" type="ORF">D5F11_007800</name>
</gene>
<evidence type="ECO:0000259" key="4">
    <source>
        <dbReference type="PROSITE" id="PS50949"/>
    </source>
</evidence>
<dbReference type="Gene3D" id="1.10.10.10">
    <property type="entry name" value="Winged helix-like DNA-binding domain superfamily/Winged helix DNA-binding domain"/>
    <property type="match status" value="1"/>
</dbReference>
<comment type="caution">
    <text evidence="5">The sequence shown here is derived from an EMBL/GenBank/DDBJ whole genome shotgun (WGS) entry which is preliminary data.</text>
</comment>
<dbReference type="Gene3D" id="1.20.120.530">
    <property type="entry name" value="GntR ligand-binding domain-like"/>
    <property type="match status" value="1"/>
</dbReference>
<dbReference type="Pfam" id="PF07729">
    <property type="entry name" value="FCD"/>
    <property type="match status" value="1"/>
</dbReference>
<dbReference type="PANTHER" id="PTHR43537">
    <property type="entry name" value="TRANSCRIPTIONAL REGULATOR, GNTR FAMILY"/>
    <property type="match status" value="1"/>
</dbReference>
<dbReference type="EMBL" id="QYTW02000005">
    <property type="protein sequence ID" value="RST60338.1"/>
    <property type="molecule type" value="Genomic_DNA"/>
</dbReference>
<dbReference type="PRINTS" id="PR00035">
    <property type="entry name" value="HTHGNTR"/>
</dbReference>
<keyword evidence="3" id="KW-0804">Transcription</keyword>
<accession>A0A429XA87</accession>
<dbReference type="GO" id="GO:0003700">
    <property type="term" value="F:DNA-binding transcription factor activity"/>
    <property type="evidence" value="ECO:0007669"/>
    <property type="project" value="InterPro"/>
</dbReference>